<reference evidence="11" key="2">
    <citation type="submission" date="2021-09" db="EMBL/GenBank/DDBJ databases">
        <authorList>
            <person name="Jia N."/>
            <person name="Wang J."/>
            <person name="Shi W."/>
            <person name="Du L."/>
            <person name="Sun Y."/>
            <person name="Zhan W."/>
            <person name="Jiang J."/>
            <person name="Wang Q."/>
            <person name="Zhang B."/>
            <person name="Ji P."/>
            <person name="Sakyi L.B."/>
            <person name="Cui X."/>
            <person name="Yuan T."/>
            <person name="Jiang B."/>
            <person name="Yang W."/>
            <person name="Lam T.T.-Y."/>
            <person name="Chang Q."/>
            <person name="Ding S."/>
            <person name="Wang X."/>
            <person name="Zhu J."/>
            <person name="Ruan X."/>
            <person name="Zhao L."/>
            <person name="Wei J."/>
            <person name="Que T."/>
            <person name="Du C."/>
            <person name="Cheng J."/>
            <person name="Dai P."/>
            <person name="Han X."/>
            <person name="Huang E."/>
            <person name="Gao Y."/>
            <person name="Liu J."/>
            <person name="Shao H."/>
            <person name="Ye R."/>
            <person name="Li L."/>
            <person name="Wei W."/>
            <person name="Wang X."/>
            <person name="Wang C."/>
            <person name="Huo Q."/>
            <person name="Li W."/>
            <person name="Guo W."/>
            <person name="Chen H."/>
            <person name="Chen S."/>
            <person name="Zhou L."/>
            <person name="Zhou L."/>
            <person name="Ni X."/>
            <person name="Tian J."/>
            <person name="Zhou Y."/>
            <person name="Sheng Y."/>
            <person name="Liu T."/>
            <person name="Pan Y."/>
            <person name="Xia L."/>
            <person name="Li J."/>
            <person name="Zhao F."/>
            <person name="Cao W."/>
        </authorList>
    </citation>
    <scope>NUCLEOTIDE SEQUENCE</scope>
    <source>
        <strain evidence="11">Rmic-2018</strain>
        <tissue evidence="11">Larvae</tissue>
    </source>
</reference>
<accession>A0A9J6DFT9</accession>
<feature type="transmembrane region" description="Helical" evidence="9">
    <location>
        <begin position="129"/>
        <end position="148"/>
    </location>
</feature>
<dbReference type="VEuPathDB" id="VectorBase:LOC119164999"/>
<name>A0A9J6DFT9_RHIMP</name>
<dbReference type="EMBL" id="JABSTU010000009">
    <property type="protein sequence ID" value="KAH8020882.1"/>
    <property type="molecule type" value="Genomic_DNA"/>
</dbReference>
<feature type="domain" description="Ionotropic glutamate receptor C-terminal" evidence="10">
    <location>
        <begin position="66"/>
        <end position="359"/>
    </location>
</feature>
<evidence type="ECO:0000256" key="1">
    <source>
        <dbReference type="ARBA" id="ARBA00004651"/>
    </source>
</evidence>
<keyword evidence="7" id="KW-0675">Receptor</keyword>
<dbReference type="Gene3D" id="1.10.287.70">
    <property type="match status" value="1"/>
</dbReference>
<sequence>MENAFGFHAIAEKVIDITLPTVARAADRDVLADPTPVVTIIPVDILAGRNKTRETNMAGYLLTFDLQVWALLLFFLVFLSIVMASLATIAQKMRRERASVLEIWSQHFWMLFENMFCEASAEMPERTELRIVSAVWWIAIVVLMNAFAGQMRACLMVKSELKRINTLTDIAERPYLKVYTLKNTVATRYLQSSQGAAERKVWNMIRRDGTDLYGLLRFPEEMIHEIVQEKAVVVHAKTILQNEASISDPWIESVITSSRLKFVPKPSVTAGKYCAGGEPGEFYFGTEVMYTLIFGSYMKRQMNETLRKRIKRITTALGESGLFSHLYATAIPSLDQCSVVEEGDELRLQDLASVFYLYAAFCFASILAFVAELLVHRYSPPECHAYQQRRKRRSVAPVFVRPHDTLTAKPRAFTPQVEILFFFSCFVTTGKTFADYTAECLRALALTSVFSSEVSLPGNLTSSPALSLRTKPSPTTRRRDYTAGYPTRSGANFRLLLLSRFGCSIKYLPREIPEGSRHFVGAIRSEGWGEGETVRMPSAMNDSTRHDPAPFLLEISSACSAADVG</sequence>
<evidence type="ECO:0000313" key="11">
    <source>
        <dbReference type="EMBL" id="KAH8020882.1"/>
    </source>
</evidence>
<keyword evidence="8" id="KW-0325">Glycoprotein</keyword>
<keyword evidence="4 9" id="KW-0812">Transmembrane</keyword>
<keyword evidence="5 9" id="KW-1133">Transmembrane helix</keyword>
<comment type="similarity">
    <text evidence="2">Belongs to the glutamate-gated ion channel (TC 1.A.10.1) family.</text>
</comment>
<dbReference type="AlphaFoldDB" id="A0A9J6DFT9"/>
<feature type="transmembrane region" description="Helical" evidence="9">
    <location>
        <begin position="66"/>
        <end position="89"/>
    </location>
</feature>
<keyword evidence="3" id="KW-1003">Cell membrane</keyword>
<evidence type="ECO:0000256" key="4">
    <source>
        <dbReference type="ARBA" id="ARBA00022692"/>
    </source>
</evidence>
<dbReference type="PANTHER" id="PTHR42643:SF38">
    <property type="entry name" value="IONOTROPIC RECEPTOR 100A"/>
    <property type="match status" value="1"/>
</dbReference>
<gene>
    <name evidence="11" type="ORF">HPB51_007994</name>
</gene>
<protein>
    <recommendedName>
        <fullName evidence="10">Ionotropic glutamate receptor C-terminal domain-containing protein</fullName>
    </recommendedName>
</protein>
<dbReference type="Proteomes" id="UP000821866">
    <property type="component" value="Chromosome 7"/>
</dbReference>
<reference evidence="11" key="1">
    <citation type="journal article" date="2020" name="Cell">
        <title>Large-Scale Comparative Analyses of Tick Genomes Elucidate Their Genetic Diversity and Vector Capacities.</title>
        <authorList>
            <consortium name="Tick Genome and Microbiome Consortium (TIGMIC)"/>
            <person name="Jia N."/>
            <person name="Wang J."/>
            <person name="Shi W."/>
            <person name="Du L."/>
            <person name="Sun Y."/>
            <person name="Zhan W."/>
            <person name="Jiang J.F."/>
            <person name="Wang Q."/>
            <person name="Zhang B."/>
            <person name="Ji P."/>
            <person name="Bell-Sakyi L."/>
            <person name="Cui X.M."/>
            <person name="Yuan T.T."/>
            <person name="Jiang B.G."/>
            <person name="Yang W.F."/>
            <person name="Lam T.T."/>
            <person name="Chang Q.C."/>
            <person name="Ding S.J."/>
            <person name="Wang X.J."/>
            <person name="Zhu J.G."/>
            <person name="Ruan X.D."/>
            <person name="Zhao L."/>
            <person name="Wei J.T."/>
            <person name="Ye R.Z."/>
            <person name="Que T.C."/>
            <person name="Du C.H."/>
            <person name="Zhou Y.H."/>
            <person name="Cheng J.X."/>
            <person name="Dai P.F."/>
            <person name="Guo W.B."/>
            <person name="Han X.H."/>
            <person name="Huang E.J."/>
            <person name="Li L.F."/>
            <person name="Wei W."/>
            <person name="Gao Y.C."/>
            <person name="Liu J.Z."/>
            <person name="Shao H.Z."/>
            <person name="Wang X."/>
            <person name="Wang C.C."/>
            <person name="Yang T.C."/>
            <person name="Huo Q.B."/>
            <person name="Li W."/>
            <person name="Chen H.Y."/>
            <person name="Chen S.E."/>
            <person name="Zhou L.G."/>
            <person name="Ni X.B."/>
            <person name="Tian J.H."/>
            <person name="Sheng Y."/>
            <person name="Liu T."/>
            <person name="Pan Y.S."/>
            <person name="Xia L.Y."/>
            <person name="Li J."/>
            <person name="Zhao F."/>
            <person name="Cao W.C."/>
        </authorList>
    </citation>
    <scope>NUCLEOTIDE SEQUENCE</scope>
    <source>
        <strain evidence="11">Rmic-2018</strain>
    </source>
</reference>
<evidence type="ECO:0000313" key="12">
    <source>
        <dbReference type="Proteomes" id="UP000821866"/>
    </source>
</evidence>
<dbReference type="GO" id="GO:0005886">
    <property type="term" value="C:plasma membrane"/>
    <property type="evidence" value="ECO:0007669"/>
    <property type="project" value="UniProtKB-SubCell"/>
</dbReference>
<evidence type="ECO:0000256" key="3">
    <source>
        <dbReference type="ARBA" id="ARBA00022475"/>
    </source>
</evidence>
<organism evidence="11 12">
    <name type="scientific">Rhipicephalus microplus</name>
    <name type="common">Cattle tick</name>
    <name type="synonym">Boophilus microplus</name>
    <dbReference type="NCBI Taxonomy" id="6941"/>
    <lineage>
        <taxon>Eukaryota</taxon>
        <taxon>Metazoa</taxon>
        <taxon>Ecdysozoa</taxon>
        <taxon>Arthropoda</taxon>
        <taxon>Chelicerata</taxon>
        <taxon>Arachnida</taxon>
        <taxon>Acari</taxon>
        <taxon>Parasitiformes</taxon>
        <taxon>Ixodida</taxon>
        <taxon>Ixodoidea</taxon>
        <taxon>Ixodidae</taxon>
        <taxon>Rhipicephalinae</taxon>
        <taxon>Rhipicephalus</taxon>
        <taxon>Boophilus</taxon>
    </lineage>
</organism>
<evidence type="ECO:0000256" key="6">
    <source>
        <dbReference type="ARBA" id="ARBA00023136"/>
    </source>
</evidence>
<proteinExistence type="inferred from homology"/>
<comment type="caution">
    <text evidence="11">The sequence shown here is derived from an EMBL/GenBank/DDBJ whole genome shotgun (WGS) entry which is preliminary data.</text>
</comment>
<keyword evidence="12" id="KW-1185">Reference proteome</keyword>
<evidence type="ECO:0000256" key="2">
    <source>
        <dbReference type="ARBA" id="ARBA00008685"/>
    </source>
</evidence>
<dbReference type="PANTHER" id="PTHR42643">
    <property type="entry name" value="IONOTROPIC RECEPTOR 20A-RELATED"/>
    <property type="match status" value="1"/>
</dbReference>
<feature type="transmembrane region" description="Helical" evidence="9">
    <location>
        <begin position="355"/>
        <end position="375"/>
    </location>
</feature>
<dbReference type="GO" id="GO:0050906">
    <property type="term" value="P:detection of stimulus involved in sensory perception"/>
    <property type="evidence" value="ECO:0007669"/>
    <property type="project" value="UniProtKB-ARBA"/>
</dbReference>
<dbReference type="InterPro" id="IPR052192">
    <property type="entry name" value="Insect_Ionotropic_Sensory_Rcpt"/>
</dbReference>
<evidence type="ECO:0000259" key="10">
    <source>
        <dbReference type="Pfam" id="PF00060"/>
    </source>
</evidence>
<evidence type="ECO:0000256" key="9">
    <source>
        <dbReference type="SAM" id="Phobius"/>
    </source>
</evidence>
<dbReference type="GO" id="GO:0015276">
    <property type="term" value="F:ligand-gated monoatomic ion channel activity"/>
    <property type="evidence" value="ECO:0007669"/>
    <property type="project" value="InterPro"/>
</dbReference>
<evidence type="ECO:0000256" key="8">
    <source>
        <dbReference type="ARBA" id="ARBA00023180"/>
    </source>
</evidence>
<comment type="subcellular location">
    <subcellularLocation>
        <location evidence="1">Cell membrane</location>
        <topology evidence="1">Multi-pass membrane protein</topology>
    </subcellularLocation>
</comment>
<keyword evidence="6 9" id="KW-0472">Membrane</keyword>
<evidence type="ECO:0000256" key="5">
    <source>
        <dbReference type="ARBA" id="ARBA00022989"/>
    </source>
</evidence>
<dbReference type="InterPro" id="IPR001320">
    <property type="entry name" value="Iontro_rcpt_C"/>
</dbReference>
<evidence type="ECO:0000256" key="7">
    <source>
        <dbReference type="ARBA" id="ARBA00023170"/>
    </source>
</evidence>
<dbReference type="Pfam" id="PF00060">
    <property type="entry name" value="Lig_chan"/>
    <property type="match status" value="1"/>
</dbReference>